<accession>A0AAE1U9I9</accession>
<dbReference type="Proteomes" id="UP001292094">
    <property type="component" value="Unassembled WGS sequence"/>
</dbReference>
<evidence type="ECO:0000313" key="5">
    <source>
        <dbReference type="Proteomes" id="UP001292094"/>
    </source>
</evidence>
<dbReference type="GO" id="GO:0005230">
    <property type="term" value="F:extracellular ligand-gated monoatomic ion channel activity"/>
    <property type="evidence" value="ECO:0007669"/>
    <property type="project" value="InterPro"/>
</dbReference>
<dbReference type="SUPFAM" id="SSF57424">
    <property type="entry name" value="LDL receptor-like module"/>
    <property type="match status" value="1"/>
</dbReference>
<feature type="disulfide bond" evidence="2">
    <location>
        <begin position="6"/>
        <end position="18"/>
    </location>
</feature>
<evidence type="ECO:0000259" key="3">
    <source>
        <dbReference type="Pfam" id="PF02931"/>
    </source>
</evidence>
<organism evidence="4 5">
    <name type="scientific">Petrolisthes manimaculis</name>
    <dbReference type="NCBI Taxonomy" id="1843537"/>
    <lineage>
        <taxon>Eukaryota</taxon>
        <taxon>Metazoa</taxon>
        <taxon>Ecdysozoa</taxon>
        <taxon>Arthropoda</taxon>
        <taxon>Crustacea</taxon>
        <taxon>Multicrustacea</taxon>
        <taxon>Malacostraca</taxon>
        <taxon>Eumalacostraca</taxon>
        <taxon>Eucarida</taxon>
        <taxon>Decapoda</taxon>
        <taxon>Pleocyemata</taxon>
        <taxon>Anomura</taxon>
        <taxon>Galatheoidea</taxon>
        <taxon>Porcellanidae</taxon>
        <taxon>Petrolisthes</taxon>
    </lineage>
</organism>
<dbReference type="Gene3D" id="2.70.170.10">
    <property type="entry name" value="Neurotransmitter-gated ion-channel ligand-binding domain"/>
    <property type="match status" value="1"/>
</dbReference>
<dbReference type="PROSITE" id="PS01209">
    <property type="entry name" value="LDLRA_1"/>
    <property type="match status" value="1"/>
</dbReference>
<keyword evidence="1 2" id="KW-1015">Disulfide bond</keyword>
<dbReference type="EMBL" id="JAWZYT010001108">
    <property type="protein sequence ID" value="KAK4315543.1"/>
    <property type="molecule type" value="Genomic_DNA"/>
</dbReference>
<dbReference type="InterPro" id="IPR002172">
    <property type="entry name" value="LDrepeatLR_classA_rpt"/>
</dbReference>
<reference evidence="4" key="1">
    <citation type="submission" date="2023-11" db="EMBL/GenBank/DDBJ databases">
        <title>Genome assemblies of two species of porcelain crab, Petrolisthes cinctipes and Petrolisthes manimaculis (Anomura: Porcellanidae).</title>
        <authorList>
            <person name="Angst P."/>
        </authorList>
    </citation>
    <scope>NUCLEOTIDE SEQUENCE</scope>
    <source>
        <strain evidence="4">PB745_02</strain>
        <tissue evidence="4">Gill</tissue>
    </source>
</reference>
<feature type="domain" description="Neurotransmitter-gated ion-channel ligand-binding" evidence="3">
    <location>
        <begin position="49"/>
        <end position="147"/>
    </location>
</feature>
<dbReference type="SUPFAM" id="SSF63712">
    <property type="entry name" value="Nicotinic receptor ligand binding domain-like"/>
    <property type="match status" value="1"/>
</dbReference>
<dbReference type="InterPro" id="IPR006202">
    <property type="entry name" value="Neur_chan_lig-bd"/>
</dbReference>
<dbReference type="Pfam" id="PF00057">
    <property type="entry name" value="Ldl_recept_a"/>
    <property type="match status" value="1"/>
</dbReference>
<evidence type="ECO:0000256" key="2">
    <source>
        <dbReference type="PROSITE-ProRule" id="PRU00124"/>
    </source>
</evidence>
<dbReference type="GO" id="GO:0016020">
    <property type="term" value="C:membrane"/>
    <property type="evidence" value="ECO:0007669"/>
    <property type="project" value="InterPro"/>
</dbReference>
<evidence type="ECO:0000313" key="4">
    <source>
        <dbReference type="EMBL" id="KAK4315543.1"/>
    </source>
</evidence>
<feature type="disulfide bond" evidence="2">
    <location>
        <begin position="25"/>
        <end position="40"/>
    </location>
</feature>
<dbReference type="Pfam" id="PF02931">
    <property type="entry name" value="Neur_chan_LBD"/>
    <property type="match status" value="1"/>
</dbReference>
<keyword evidence="5" id="KW-1185">Reference proteome</keyword>
<comment type="caution">
    <text evidence="4">The sequence shown here is derived from an EMBL/GenBank/DDBJ whole genome shotgun (WGS) entry which is preliminary data.</text>
</comment>
<dbReference type="InterPro" id="IPR036734">
    <property type="entry name" value="Neur_chan_lig-bd_sf"/>
</dbReference>
<dbReference type="InterPro" id="IPR023415">
    <property type="entry name" value="LDLR_class-A_CS"/>
</dbReference>
<dbReference type="AlphaFoldDB" id="A0AAE1U9I9"/>
<dbReference type="InterPro" id="IPR036055">
    <property type="entry name" value="LDL_receptor-like_sf"/>
</dbReference>
<evidence type="ECO:0000256" key="1">
    <source>
        <dbReference type="ARBA" id="ARBA00023157"/>
    </source>
</evidence>
<dbReference type="PROSITE" id="PS50068">
    <property type="entry name" value="LDLRA_2"/>
    <property type="match status" value="1"/>
</dbReference>
<protein>
    <recommendedName>
        <fullName evidence="3">Neurotransmitter-gated ion-channel ligand-binding domain-containing protein</fullName>
    </recommendedName>
</protein>
<name>A0AAE1U9I9_9EUCA</name>
<dbReference type="Gene3D" id="4.10.400.10">
    <property type="entry name" value="Low-density Lipoprotein Receptor"/>
    <property type="match status" value="1"/>
</dbReference>
<sequence length="170" mass="19410">MVLTPCEYDQYTCDDGTCIASEKRCNLLLDCPDHSDEVECSVWIYSHIYSASHPPPTPEDSSTPLQLNTSLLITSVREININTFTIVIDTSLSISWRDLRLKLKNLQPLMLANKLNETQVWWPNTEIKDASLGEVEMTHASRMLYVRREDEPLPSFMSGEYGEGWLGLRL</sequence>
<dbReference type="CDD" id="cd00112">
    <property type="entry name" value="LDLa"/>
    <property type="match status" value="1"/>
</dbReference>
<gene>
    <name evidence="4" type="ORF">Pmani_013234</name>
</gene>
<dbReference type="SMART" id="SM00192">
    <property type="entry name" value="LDLa"/>
    <property type="match status" value="1"/>
</dbReference>
<feature type="disulfide bond" evidence="2">
    <location>
        <begin position="13"/>
        <end position="31"/>
    </location>
</feature>
<proteinExistence type="predicted"/>